<dbReference type="InterPro" id="IPR006311">
    <property type="entry name" value="TAT_signal"/>
</dbReference>
<accession>A0ABD5S072</accession>
<evidence type="ECO:0008006" key="4">
    <source>
        <dbReference type="Google" id="ProtNLM"/>
    </source>
</evidence>
<feature type="region of interest" description="Disordered" evidence="1">
    <location>
        <begin position="1"/>
        <end position="24"/>
    </location>
</feature>
<evidence type="ECO:0000313" key="2">
    <source>
        <dbReference type="EMBL" id="MFC6725094.1"/>
    </source>
</evidence>
<reference evidence="2 3" key="1">
    <citation type="journal article" date="2019" name="Int. J. Syst. Evol. Microbiol.">
        <title>The Global Catalogue of Microorganisms (GCM) 10K type strain sequencing project: providing services to taxonomists for standard genome sequencing and annotation.</title>
        <authorList>
            <consortium name="The Broad Institute Genomics Platform"/>
            <consortium name="The Broad Institute Genome Sequencing Center for Infectious Disease"/>
            <person name="Wu L."/>
            <person name="Ma J."/>
        </authorList>
    </citation>
    <scope>NUCLEOTIDE SEQUENCE [LARGE SCALE GENOMIC DNA]</scope>
    <source>
        <strain evidence="2 3">NBRC 111368</strain>
    </source>
</reference>
<protein>
    <recommendedName>
        <fullName evidence="4">S-layer protein</fullName>
    </recommendedName>
</protein>
<dbReference type="Proteomes" id="UP001596328">
    <property type="component" value="Unassembled WGS sequence"/>
</dbReference>
<proteinExistence type="predicted"/>
<sequence length="415" mass="45392">MGDSPNGARRSDGDGSTANTTKTRKRGFLKLLGASAGGLAFGGVGTATAQSGGESYSNRLDITGANDEPAHYRIEMGRGKLRPDGSTVEKWDSATETTAEGWVPDSNGSDTYYFSGNVNDIESFEFDEGEGQVRVNGQIVDPDGLSTSPDYRTITIVGRGEPTNYVFETGYLEPYDGTSERWDESIEEEGVGVVGIDGWVTDEGSVDKYVFNGEIERFEFKQGAADVLVDTVPVDDPESLTNTRKRHRITVQGEGSPANYRFSVSGELHGMNERWDSVSGNSAEGWVTETSHSDTYTYTGTITEFEFEEGNATVRVDGERVTDPESVPESVEERYIEFKGAGEPARYTLTVTGELRVADDSTEPWDDVSESSAEGWVTDRSDVDRYVYTGELDYSLRKGDSLFTEQGKVDPDQDE</sequence>
<evidence type="ECO:0000313" key="3">
    <source>
        <dbReference type="Proteomes" id="UP001596328"/>
    </source>
</evidence>
<gene>
    <name evidence="2" type="ORF">ACFQE1_12065</name>
</gene>
<organism evidence="2 3">
    <name type="scientific">Halobium palmae</name>
    <dbReference type="NCBI Taxonomy" id="1776492"/>
    <lineage>
        <taxon>Archaea</taxon>
        <taxon>Methanobacteriati</taxon>
        <taxon>Methanobacteriota</taxon>
        <taxon>Stenosarchaea group</taxon>
        <taxon>Halobacteria</taxon>
        <taxon>Halobacteriales</taxon>
        <taxon>Haloferacaceae</taxon>
        <taxon>Halobium</taxon>
    </lineage>
</organism>
<name>A0ABD5S072_9EURY</name>
<evidence type="ECO:0000256" key="1">
    <source>
        <dbReference type="SAM" id="MobiDB-lite"/>
    </source>
</evidence>
<dbReference type="AlphaFoldDB" id="A0ABD5S072"/>
<keyword evidence="3" id="KW-1185">Reference proteome</keyword>
<comment type="caution">
    <text evidence="2">The sequence shown here is derived from an EMBL/GenBank/DDBJ whole genome shotgun (WGS) entry which is preliminary data.</text>
</comment>
<dbReference type="PROSITE" id="PS51318">
    <property type="entry name" value="TAT"/>
    <property type="match status" value="1"/>
</dbReference>
<dbReference type="EMBL" id="JBHSWU010000386">
    <property type="protein sequence ID" value="MFC6725094.1"/>
    <property type="molecule type" value="Genomic_DNA"/>
</dbReference>